<protein>
    <submittedName>
        <fullName evidence="1">Plasmid pRiA4b ORF-3 family protein</fullName>
    </submittedName>
</protein>
<accession>A0ACC6A028</accession>
<keyword evidence="2" id="KW-1185">Reference proteome</keyword>
<gene>
    <name evidence="1" type="ORF">M8744_16770</name>
</gene>
<name>A0ACC6A028_9RHOB</name>
<evidence type="ECO:0000313" key="2">
    <source>
        <dbReference type="Proteomes" id="UP001203036"/>
    </source>
</evidence>
<proteinExistence type="predicted"/>
<dbReference type="EMBL" id="JAMQGO010000017">
    <property type="protein sequence ID" value="MCM2563803.1"/>
    <property type="molecule type" value="Genomic_DNA"/>
</dbReference>
<organism evidence="1 2">
    <name type="scientific">Lutimaribacter degradans</name>
    <dbReference type="NCBI Taxonomy" id="2945989"/>
    <lineage>
        <taxon>Bacteria</taxon>
        <taxon>Pseudomonadati</taxon>
        <taxon>Pseudomonadota</taxon>
        <taxon>Alphaproteobacteria</taxon>
        <taxon>Rhodobacterales</taxon>
        <taxon>Roseobacteraceae</taxon>
        <taxon>Lutimaribacter</taxon>
    </lineage>
</organism>
<sequence>MSEPVARLLIELKDITPRIWRRVDVRLTTNLRALHDLIQTVMPWESYHLYEFAVGDRIYGEPDPEDAFWDRKVYQAKSLRLSMLINRGITEFLYTYDFGDDWRHRIVIEGVSDAESGLDYPIFLGGERRAPPEDVGGPSGFMEFVEAISKRSHPQHKDMVCWYGGPFHPTDFDEADIAQRVREIAARRKAAYEAFQRSRAMRQP</sequence>
<dbReference type="Proteomes" id="UP001203036">
    <property type="component" value="Unassembled WGS sequence"/>
</dbReference>
<comment type="caution">
    <text evidence="1">The sequence shown here is derived from an EMBL/GenBank/DDBJ whole genome shotgun (WGS) entry which is preliminary data.</text>
</comment>
<reference evidence="1" key="1">
    <citation type="submission" date="2022-06" db="EMBL/GenBank/DDBJ databases">
        <title>Lutimaribacter sp. EGI FJ00013, a novel bacterium isolated from a salt lake sediment enrichment.</title>
        <authorList>
            <person name="Gao L."/>
            <person name="Fang B.-Z."/>
            <person name="Li W.-J."/>
        </authorList>
    </citation>
    <scope>NUCLEOTIDE SEQUENCE</scope>
    <source>
        <strain evidence="1">EGI FJ00013</strain>
    </source>
</reference>
<evidence type="ECO:0000313" key="1">
    <source>
        <dbReference type="EMBL" id="MCM2563803.1"/>
    </source>
</evidence>